<dbReference type="RefSeq" id="XP_007923662.1">
    <property type="nucleotide sequence ID" value="XM_007925471.1"/>
</dbReference>
<reference evidence="2 3" key="1">
    <citation type="journal article" date="2012" name="PLoS Pathog.">
        <title>Diverse lifestyles and strategies of plant pathogenesis encoded in the genomes of eighteen Dothideomycetes fungi.</title>
        <authorList>
            <person name="Ohm R.A."/>
            <person name="Feau N."/>
            <person name="Henrissat B."/>
            <person name="Schoch C.L."/>
            <person name="Horwitz B.A."/>
            <person name="Barry K.W."/>
            <person name="Condon B.J."/>
            <person name="Copeland A.C."/>
            <person name="Dhillon B."/>
            <person name="Glaser F."/>
            <person name="Hesse C.N."/>
            <person name="Kosti I."/>
            <person name="LaButti K."/>
            <person name="Lindquist E.A."/>
            <person name="Lucas S."/>
            <person name="Salamov A.A."/>
            <person name="Bradshaw R.E."/>
            <person name="Ciuffetti L."/>
            <person name="Hamelin R.C."/>
            <person name="Kema G.H.J."/>
            <person name="Lawrence C."/>
            <person name="Scott J.A."/>
            <person name="Spatafora J.W."/>
            <person name="Turgeon B.G."/>
            <person name="de Wit P.J.G.M."/>
            <person name="Zhong S."/>
            <person name="Goodwin S.B."/>
            <person name="Grigoriev I.V."/>
        </authorList>
    </citation>
    <scope>NUCLEOTIDE SEQUENCE [LARGE SCALE GENOMIC DNA]</scope>
    <source>
        <strain evidence="2 3">CIRAD86</strain>
    </source>
</reference>
<dbReference type="AlphaFoldDB" id="M3A5F6"/>
<accession>M3A5F6</accession>
<proteinExistence type="predicted"/>
<gene>
    <name evidence="2" type="ORF">MYCFIDRAFT_202487</name>
</gene>
<keyword evidence="3" id="KW-1185">Reference proteome</keyword>
<evidence type="ECO:0000256" key="1">
    <source>
        <dbReference type="SAM" id="MobiDB-lite"/>
    </source>
</evidence>
<feature type="region of interest" description="Disordered" evidence="1">
    <location>
        <begin position="21"/>
        <end position="210"/>
    </location>
</feature>
<dbReference type="VEuPathDB" id="FungiDB:MYCFIDRAFT_202487"/>
<feature type="non-terminal residue" evidence="2">
    <location>
        <position position="1"/>
    </location>
</feature>
<name>M3A5F6_PSEFD</name>
<evidence type="ECO:0000313" key="2">
    <source>
        <dbReference type="EMBL" id="EME86359.1"/>
    </source>
</evidence>
<dbReference type="EMBL" id="KB446556">
    <property type="protein sequence ID" value="EME86359.1"/>
    <property type="molecule type" value="Genomic_DNA"/>
</dbReference>
<feature type="compositionally biased region" description="Basic and acidic residues" evidence="1">
    <location>
        <begin position="41"/>
        <end position="54"/>
    </location>
</feature>
<protein>
    <submittedName>
        <fullName evidence="2">Uncharacterized protein</fullName>
    </submittedName>
</protein>
<dbReference type="KEGG" id="pfj:MYCFIDRAFT_202487"/>
<dbReference type="GeneID" id="19336045"/>
<evidence type="ECO:0000313" key="3">
    <source>
        <dbReference type="Proteomes" id="UP000016932"/>
    </source>
</evidence>
<dbReference type="Proteomes" id="UP000016932">
    <property type="component" value="Unassembled WGS sequence"/>
</dbReference>
<organism evidence="2 3">
    <name type="scientific">Pseudocercospora fijiensis (strain CIRAD86)</name>
    <name type="common">Black leaf streak disease fungus</name>
    <name type="synonym">Mycosphaerella fijiensis</name>
    <dbReference type="NCBI Taxonomy" id="383855"/>
    <lineage>
        <taxon>Eukaryota</taxon>
        <taxon>Fungi</taxon>
        <taxon>Dikarya</taxon>
        <taxon>Ascomycota</taxon>
        <taxon>Pezizomycotina</taxon>
        <taxon>Dothideomycetes</taxon>
        <taxon>Dothideomycetidae</taxon>
        <taxon>Mycosphaerellales</taxon>
        <taxon>Mycosphaerellaceae</taxon>
        <taxon>Pseudocercospora</taxon>
    </lineage>
</organism>
<dbReference type="OrthoDB" id="2398441at2759"/>
<dbReference type="HOGENOM" id="CLU_1312781_0_0_1"/>
<sequence length="210" mass="23403">MDGGSGSDGWPHLYRRESAKREFTMAEPSTRNASPDSLFVSEHDEHYTHPEHASQRRRLSPPRLALPTGRHYPGDGYDLRRPVMSSASMSQNTRDPDNTVVIDLTDEAEPPQAPQPSLSQPAQGEGGAGSFSARATRGPRFGRNIIDVESEGEEEGHSTRSSARVPPRNNYDSLFPRFSTQRPQPHPQFSVLRRPHRPTPPSINMDDVED</sequence>